<evidence type="ECO:0000256" key="1">
    <source>
        <dbReference type="SAM" id="MobiDB-lite"/>
    </source>
</evidence>
<evidence type="ECO:0000313" key="2">
    <source>
        <dbReference type="EMBL" id="KIM71128.1"/>
    </source>
</evidence>
<dbReference type="STRING" id="765440.A0A0C3ABI3"/>
<keyword evidence="3" id="KW-1185">Reference proteome</keyword>
<dbReference type="HOGENOM" id="CLU_006344_4_0_1"/>
<proteinExistence type="predicted"/>
<dbReference type="Proteomes" id="UP000054166">
    <property type="component" value="Unassembled WGS sequence"/>
</dbReference>
<feature type="region of interest" description="Disordered" evidence="1">
    <location>
        <begin position="1"/>
        <end position="37"/>
    </location>
</feature>
<dbReference type="InParanoid" id="A0A0C3ABI3"/>
<protein>
    <submittedName>
        <fullName evidence="2">Uncharacterized protein</fullName>
    </submittedName>
</protein>
<dbReference type="AlphaFoldDB" id="A0A0C3ABI3"/>
<sequence length="407" mass="46900">LFVPSPRHIDSPEPEPAENQHQSKRARIEEVEDEETYPRYVKEFPTRAEELGDGKTAFEEIFEEQRAKGESPWAPFADKDDTNLQTRNRFKPSFTSNHTFQKKINKLHTGAQWECKIIKTTGDLRDEDGELLGEENELWVRDPVECIRELMGNPAFRDYLAYDCQQVFADKEGDTWRYDEMWTGEWWWKTQLKLPKGAVLAPVILVSDKTNLSQFGGDKQAWPVYLTLGNISKGIRRQPSSHGSVLIGYLPVTKLACFSEGVRANAQYRLFHQAMRTLLWPLVSAGQDGVLMTCADSIIRRVYPILAAYVADYPEQCLVACCNENRCPKCTVWWAEHGEYKKSPLRTEESVRRTLQARKDGDDPIEFDLEGLREIYSPFWADLPHTDIFLAITPDILHQLHKGVFKD</sequence>
<organism evidence="2 3">
    <name type="scientific">Piloderma croceum (strain F 1598)</name>
    <dbReference type="NCBI Taxonomy" id="765440"/>
    <lineage>
        <taxon>Eukaryota</taxon>
        <taxon>Fungi</taxon>
        <taxon>Dikarya</taxon>
        <taxon>Basidiomycota</taxon>
        <taxon>Agaricomycotina</taxon>
        <taxon>Agaricomycetes</taxon>
        <taxon>Agaricomycetidae</taxon>
        <taxon>Atheliales</taxon>
        <taxon>Atheliaceae</taxon>
        <taxon>Piloderma</taxon>
    </lineage>
</organism>
<accession>A0A0C3ABI3</accession>
<dbReference type="EMBL" id="KN833466">
    <property type="protein sequence ID" value="KIM71128.1"/>
    <property type="molecule type" value="Genomic_DNA"/>
</dbReference>
<dbReference type="OrthoDB" id="2418900at2759"/>
<evidence type="ECO:0000313" key="3">
    <source>
        <dbReference type="Proteomes" id="UP000054166"/>
    </source>
</evidence>
<feature type="non-terminal residue" evidence="2">
    <location>
        <position position="1"/>
    </location>
</feature>
<dbReference type="Pfam" id="PF18759">
    <property type="entry name" value="Plavaka"/>
    <property type="match status" value="1"/>
</dbReference>
<name>A0A0C3ABI3_PILCF</name>
<reference evidence="3" key="2">
    <citation type="submission" date="2015-01" db="EMBL/GenBank/DDBJ databases">
        <title>Evolutionary Origins and Diversification of the Mycorrhizal Mutualists.</title>
        <authorList>
            <consortium name="DOE Joint Genome Institute"/>
            <consortium name="Mycorrhizal Genomics Consortium"/>
            <person name="Kohler A."/>
            <person name="Kuo A."/>
            <person name="Nagy L.G."/>
            <person name="Floudas D."/>
            <person name="Copeland A."/>
            <person name="Barry K.W."/>
            <person name="Cichocki N."/>
            <person name="Veneault-Fourrey C."/>
            <person name="LaButti K."/>
            <person name="Lindquist E.A."/>
            <person name="Lipzen A."/>
            <person name="Lundell T."/>
            <person name="Morin E."/>
            <person name="Murat C."/>
            <person name="Riley R."/>
            <person name="Ohm R."/>
            <person name="Sun H."/>
            <person name="Tunlid A."/>
            <person name="Henrissat B."/>
            <person name="Grigoriev I.V."/>
            <person name="Hibbett D.S."/>
            <person name="Martin F."/>
        </authorList>
    </citation>
    <scope>NUCLEOTIDE SEQUENCE [LARGE SCALE GENOMIC DNA]</scope>
    <source>
        <strain evidence="3">F 1598</strain>
    </source>
</reference>
<dbReference type="InterPro" id="IPR041078">
    <property type="entry name" value="Plavaka"/>
</dbReference>
<gene>
    <name evidence="2" type="ORF">PILCRDRAFT_23617</name>
</gene>
<reference evidence="2 3" key="1">
    <citation type="submission" date="2014-04" db="EMBL/GenBank/DDBJ databases">
        <authorList>
            <consortium name="DOE Joint Genome Institute"/>
            <person name="Kuo A."/>
            <person name="Tarkka M."/>
            <person name="Buscot F."/>
            <person name="Kohler A."/>
            <person name="Nagy L.G."/>
            <person name="Floudas D."/>
            <person name="Copeland A."/>
            <person name="Barry K.W."/>
            <person name="Cichocki N."/>
            <person name="Veneault-Fourrey C."/>
            <person name="LaButti K."/>
            <person name="Lindquist E.A."/>
            <person name="Lipzen A."/>
            <person name="Lundell T."/>
            <person name="Morin E."/>
            <person name="Murat C."/>
            <person name="Sun H."/>
            <person name="Tunlid A."/>
            <person name="Henrissat B."/>
            <person name="Grigoriev I.V."/>
            <person name="Hibbett D.S."/>
            <person name="Martin F."/>
            <person name="Nordberg H.P."/>
            <person name="Cantor M.N."/>
            <person name="Hua S.X."/>
        </authorList>
    </citation>
    <scope>NUCLEOTIDE SEQUENCE [LARGE SCALE GENOMIC DNA]</scope>
    <source>
        <strain evidence="2 3">F 1598</strain>
    </source>
</reference>
<feature type="non-terminal residue" evidence="2">
    <location>
        <position position="407"/>
    </location>
</feature>